<proteinExistence type="predicted"/>
<accession>A0A0F9T753</accession>
<comment type="caution">
    <text evidence="1">The sequence shown here is derived from an EMBL/GenBank/DDBJ whole genome shotgun (WGS) entry which is preliminary data.</text>
</comment>
<reference evidence="1" key="1">
    <citation type="journal article" date="2015" name="Nature">
        <title>Complex archaea that bridge the gap between prokaryotes and eukaryotes.</title>
        <authorList>
            <person name="Spang A."/>
            <person name="Saw J.H."/>
            <person name="Jorgensen S.L."/>
            <person name="Zaremba-Niedzwiedzka K."/>
            <person name="Martijn J."/>
            <person name="Lind A.E."/>
            <person name="van Eijk R."/>
            <person name="Schleper C."/>
            <person name="Guy L."/>
            <person name="Ettema T.J."/>
        </authorList>
    </citation>
    <scope>NUCLEOTIDE SEQUENCE</scope>
</reference>
<sequence>MVGLRSSNNCRYRRFLEEESEPTSDNIIYVNFLTETALPDSAITSNERGLRMAESKTRIGRKTWLKHLGVSKEVFYDLVADGMPVELRGKDHKRWVGNVDQVDEWSRARPSLGPGCRSRVGSGSLVKSETAI</sequence>
<dbReference type="EMBL" id="LAZR01000316">
    <property type="protein sequence ID" value="KKN75049.1"/>
    <property type="molecule type" value="Genomic_DNA"/>
</dbReference>
<evidence type="ECO:0000313" key="1">
    <source>
        <dbReference type="EMBL" id="KKN75049.1"/>
    </source>
</evidence>
<organism evidence="1">
    <name type="scientific">marine sediment metagenome</name>
    <dbReference type="NCBI Taxonomy" id="412755"/>
    <lineage>
        <taxon>unclassified sequences</taxon>
        <taxon>metagenomes</taxon>
        <taxon>ecological metagenomes</taxon>
    </lineage>
</organism>
<protein>
    <submittedName>
        <fullName evidence="1">Uncharacterized protein</fullName>
    </submittedName>
</protein>
<dbReference type="AlphaFoldDB" id="A0A0F9T753"/>
<gene>
    <name evidence="1" type="ORF">LCGC14_0384230</name>
</gene>
<name>A0A0F9T753_9ZZZZ</name>